<dbReference type="InterPro" id="IPR000253">
    <property type="entry name" value="FHA_dom"/>
</dbReference>
<dbReference type="PROSITE" id="PS50006">
    <property type="entry name" value="FHA_DOMAIN"/>
    <property type="match status" value="1"/>
</dbReference>
<dbReference type="PANTHER" id="PTHR46210">
    <property type="entry name" value="FHA DOMAIN-CONTAINING PROTEIN"/>
    <property type="match status" value="1"/>
</dbReference>
<dbReference type="Pfam" id="PF00498">
    <property type="entry name" value="FHA"/>
    <property type="match status" value="1"/>
</dbReference>
<evidence type="ECO:0000313" key="4">
    <source>
        <dbReference type="Proteomes" id="UP000321595"/>
    </source>
</evidence>
<dbReference type="EMBL" id="CP042467">
    <property type="protein sequence ID" value="QED28801.1"/>
    <property type="molecule type" value="Genomic_DNA"/>
</dbReference>
<keyword evidence="4" id="KW-1185">Reference proteome</keyword>
<dbReference type="AlphaFoldDB" id="A0A5B8XU25"/>
<organism evidence="3 4">
    <name type="scientific">Microvenator marinus</name>
    <dbReference type="NCBI Taxonomy" id="2600177"/>
    <lineage>
        <taxon>Bacteria</taxon>
        <taxon>Deltaproteobacteria</taxon>
        <taxon>Bradymonadales</taxon>
        <taxon>Microvenatoraceae</taxon>
        <taxon>Microvenator</taxon>
    </lineage>
</organism>
<dbReference type="Gene3D" id="2.60.200.20">
    <property type="match status" value="1"/>
</dbReference>
<feature type="compositionally biased region" description="Basic and acidic residues" evidence="1">
    <location>
        <begin position="193"/>
        <end position="211"/>
    </location>
</feature>
<dbReference type="RefSeq" id="WP_146961555.1">
    <property type="nucleotide sequence ID" value="NZ_CP042467.1"/>
</dbReference>
<proteinExistence type="predicted"/>
<feature type="domain" description="FHA" evidence="2">
    <location>
        <begin position="25"/>
        <end position="69"/>
    </location>
</feature>
<feature type="region of interest" description="Disordered" evidence="1">
    <location>
        <begin position="193"/>
        <end position="219"/>
    </location>
</feature>
<feature type="compositionally biased region" description="Basic and acidic residues" evidence="1">
    <location>
        <begin position="283"/>
        <end position="293"/>
    </location>
</feature>
<dbReference type="Proteomes" id="UP000321595">
    <property type="component" value="Chromosome"/>
</dbReference>
<dbReference type="SMART" id="SM00240">
    <property type="entry name" value="FHA"/>
    <property type="match status" value="1"/>
</dbReference>
<dbReference type="CDD" id="cd00060">
    <property type="entry name" value="FHA"/>
    <property type="match status" value="1"/>
</dbReference>
<dbReference type="SUPFAM" id="SSF49879">
    <property type="entry name" value="SMAD/FHA domain"/>
    <property type="match status" value="1"/>
</dbReference>
<dbReference type="Gene3D" id="1.10.287.1490">
    <property type="match status" value="1"/>
</dbReference>
<name>A0A5B8XU25_9DELT</name>
<dbReference type="PANTHER" id="PTHR46210:SF1">
    <property type="entry name" value="FHA DOMAIN-CONTAINING PROTEIN"/>
    <property type="match status" value="1"/>
</dbReference>
<dbReference type="OrthoDB" id="151099at2"/>
<evidence type="ECO:0000259" key="2">
    <source>
        <dbReference type="PROSITE" id="PS50006"/>
    </source>
</evidence>
<accession>A0A5B8XU25</accession>
<dbReference type="KEGG" id="bbae:FRD01_16460"/>
<gene>
    <name evidence="3" type="ORF">FRD01_16460</name>
</gene>
<evidence type="ECO:0000313" key="3">
    <source>
        <dbReference type="EMBL" id="QED28801.1"/>
    </source>
</evidence>
<sequence>MPRIVYTDISGQERSVPFGADHPIVTIGRGTDCTIRSNRKSVSRRHAEFRFTNGQFEIIDLNSSNGTFLIINDERKPVNGREYLAPNDEVWCGDFILHFIDEEDANTAATADPFGIHDDFTADGKVDLDFGAMDEIAAWGGTQPPQPIAPAGPDHTMERSNDLERLLAEKRSIEDLAARQADELEELQKRLDDARRQLDQKPAYEDRDPDHTSMVPPPMAGEVEQLRDKIARLQDEADDLEAEARQSRAEAQKLNDELISVRDEKRRLEEKLHDTLQNQSKSSDAEGKLGEAQRRIQSLEAELEASIARTQELESHLNENADALEMQQKLHEDLLARDRDIETLESEIVRLQSETKTLNAELQEARTTSATGQQAIEETDALRRELDRHRRLIEEFERRNRDLQVDVDDLRAAHRDDLEKITQANTRIATLEEEVQNARAEADTHKSSAEELKASLEELQSDGSVDDLRREIEGLRQRLRLEKERTRHDEQLAADHNALKAQFSEVQSRYDELLGEFEVLKESLGSEPSAAQVDGVPAELQRQLLDRIDSLERIVDAIERTNLDALSTVDRVRLQSAIRETEPKKSLEHLKTLLGAESD</sequence>
<reference evidence="3 4" key="1">
    <citation type="submission" date="2019-08" db="EMBL/GenBank/DDBJ databases">
        <authorList>
            <person name="Liang Q."/>
        </authorList>
    </citation>
    <scope>NUCLEOTIDE SEQUENCE [LARGE SCALE GENOMIC DNA]</scope>
    <source>
        <strain evidence="3 4">V1718</strain>
    </source>
</reference>
<evidence type="ECO:0000256" key="1">
    <source>
        <dbReference type="SAM" id="MobiDB-lite"/>
    </source>
</evidence>
<dbReference type="InterPro" id="IPR008984">
    <property type="entry name" value="SMAD_FHA_dom_sf"/>
</dbReference>
<protein>
    <submittedName>
        <fullName evidence="3">FHA domain-containing protein</fullName>
    </submittedName>
</protein>
<feature type="region of interest" description="Disordered" evidence="1">
    <location>
        <begin position="271"/>
        <end position="293"/>
    </location>
</feature>